<feature type="transmembrane region" description="Helical" evidence="2">
    <location>
        <begin position="6"/>
        <end position="26"/>
    </location>
</feature>
<dbReference type="Proteomes" id="UP000664534">
    <property type="component" value="Unassembled WGS sequence"/>
</dbReference>
<dbReference type="EMBL" id="CAJPDT010000173">
    <property type="protein sequence ID" value="CAF9942220.1"/>
    <property type="molecule type" value="Genomic_DNA"/>
</dbReference>
<gene>
    <name evidence="3" type="ORF">IMSHALPRED_003419</name>
</gene>
<accession>A0A8H3J7F6</accession>
<keyword evidence="4" id="KW-1185">Reference proteome</keyword>
<keyword evidence="2" id="KW-1133">Transmembrane helix</keyword>
<keyword evidence="2" id="KW-0812">Transmembrane</keyword>
<sequence length="581" mass="66272">MVEPTIPAGATIAAFVMAVISWYGMLRTGVQLVHDDIESRKSAEEDILNVLVDLQHQETSFKDWKRSWRISKQTPNAVLLQYWGARRLNMINEKLKRIKSDLEKAREKLGRLAEMKNSDWADMSKFKRMLYKESFVWAKKKYVQELIDRWPKNMTVIKEESDAGWLEQKQSLDREIAHVTPYHIQVAHLLVQIAMQNLKDAEALRTCCQVVRDDIAIFLDLDLFDAFAAVPEDQHVERIEQVLQAGHLKLELLLREANRQRAELTRVVVERVSNRATPESRVVDAFKAILSTLDCTPYFASNASTLFRLSKCRRAGDPCSTLQQSFREVLADQDPPTYNALTGQFLNHGTVLGELSNARAAFELAQACLLFLRTDWIRELCRCTVRCGVLPNVSAAKRHQFGLELVETTHQPPLWRNPYHPGGFVEGSPQHSWCTKNYHWYGLNKPIRHLGLLLVELSLSTIVFPETDSNIDGAAPVAKIHILVKAEPGPWKWETVSLKTVLKLVKQSFNDSEHFAGAVEHCLTGSFPSSPSDDEMEKHLRGFYFRIVKPYVLPMTNDSLVDFASLRDIYDIRLSSGLFSS</sequence>
<proteinExistence type="predicted"/>
<keyword evidence="2" id="KW-0472">Membrane</keyword>
<reference evidence="3" key="1">
    <citation type="submission" date="2021-03" db="EMBL/GenBank/DDBJ databases">
        <authorList>
            <person name="Tagirdzhanova G."/>
        </authorList>
    </citation>
    <scope>NUCLEOTIDE SEQUENCE</scope>
</reference>
<name>A0A8H3J7F6_9LECA</name>
<evidence type="ECO:0000313" key="3">
    <source>
        <dbReference type="EMBL" id="CAF9942220.1"/>
    </source>
</evidence>
<evidence type="ECO:0000256" key="1">
    <source>
        <dbReference type="SAM" id="Coils"/>
    </source>
</evidence>
<feature type="coiled-coil region" evidence="1">
    <location>
        <begin position="85"/>
        <end position="115"/>
    </location>
</feature>
<organism evidence="3 4">
    <name type="scientific">Imshaugia aleurites</name>
    <dbReference type="NCBI Taxonomy" id="172621"/>
    <lineage>
        <taxon>Eukaryota</taxon>
        <taxon>Fungi</taxon>
        <taxon>Dikarya</taxon>
        <taxon>Ascomycota</taxon>
        <taxon>Pezizomycotina</taxon>
        <taxon>Lecanoromycetes</taxon>
        <taxon>OSLEUM clade</taxon>
        <taxon>Lecanoromycetidae</taxon>
        <taxon>Lecanorales</taxon>
        <taxon>Lecanorineae</taxon>
        <taxon>Parmeliaceae</taxon>
        <taxon>Imshaugia</taxon>
    </lineage>
</organism>
<keyword evidence="1" id="KW-0175">Coiled coil</keyword>
<dbReference type="OrthoDB" id="5234692at2759"/>
<comment type="caution">
    <text evidence="3">The sequence shown here is derived from an EMBL/GenBank/DDBJ whole genome shotgun (WGS) entry which is preliminary data.</text>
</comment>
<dbReference type="AlphaFoldDB" id="A0A8H3J7F6"/>
<evidence type="ECO:0000256" key="2">
    <source>
        <dbReference type="SAM" id="Phobius"/>
    </source>
</evidence>
<evidence type="ECO:0000313" key="4">
    <source>
        <dbReference type="Proteomes" id="UP000664534"/>
    </source>
</evidence>
<protein>
    <submittedName>
        <fullName evidence="3">Uncharacterized protein</fullName>
    </submittedName>
</protein>